<keyword evidence="2" id="KW-1185">Reference proteome</keyword>
<protein>
    <recommendedName>
        <fullName evidence="3">DUF3168 domain-containing protein</fullName>
    </recommendedName>
</protein>
<accession>A0A6M0R9Z9</accession>
<proteinExistence type="predicted"/>
<dbReference type="EMBL" id="SXDP01000002">
    <property type="protein sequence ID" value="NEZ46500.1"/>
    <property type="molecule type" value="Genomic_DNA"/>
</dbReference>
<evidence type="ECO:0008006" key="3">
    <source>
        <dbReference type="Google" id="ProtNLM"/>
    </source>
</evidence>
<name>A0A6M0R9Z9_9CLOT</name>
<comment type="caution">
    <text evidence="1">The sequence shown here is derived from an EMBL/GenBank/DDBJ whole genome shotgun (WGS) entry which is preliminary data.</text>
</comment>
<dbReference type="AlphaFoldDB" id="A0A6M0R9Z9"/>
<reference evidence="1 2" key="1">
    <citation type="submission" date="2019-04" db="EMBL/GenBank/DDBJ databases">
        <title>Genome sequencing of Clostridium botulinum Groups I-IV and Clostridium butyricum.</title>
        <authorList>
            <person name="Brunt J."/>
            <person name="Van Vliet A.H.M."/>
            <person name="Stringer S.C."/>
            <person name="Carter A.T."/>
            <person name="Peck M.W."/>
        </authorList>
    </citation>
    <scope>NUCLEOTIDE SEQUENCE [LARGE SCALE GENOMIC DNA]</scope>
    <source>
        <strain evidence="1 2">IFR 18/094</strain>
    </source>
</reference>
<dbReference type="Proteomes" id="UP000473885">
    <property type="component" value="Unassembled WGS sequence"/>
</dbReference>
<dbReference type="RefSeq" id="WP_163248708.1">
    <property type="nucleotide sequence ID" value="NZ_SXDP01000002.1"/>
</dbReference>
<gene>
    <name evidence="1" type="ORF">FDF74_04625</name>
</gene>
<evidence type="ECO:0000313" key="1">
    <source>
        <dbReference type="EMBL" id="NEZ46500.1"/>
    </source>
</evidence>
<evidence type="ECO:0000313" key="2">
    <source>
        <dbReference type="Proteomes" id="UP000473885"/>
    </source>
</evidence>
<organism evidence="1 2">
    <name type="scientific">Clostridium niameyense</name>
    <dbReference type="NCBI Taxonomy" id="1622073"/>
    <lineage>
        <taxon>Bacteria</taxon>
        <taxon>Bacillati</taxon>
        <taxon>Bacillota</taxon>
        <taxon>Clostridia</taxon>
        <taxon>Eubacteriales</taxon>
        <taxon>Clostridiaceae</taxon>
        <taxon>Clostridium</taxon>
    </lineage>
</organism>
<sequence>MLPFLKELTKEFKEVCNESYLEINTSDKVIYPYLTFSYSSEALENTREGFYIDVDIFDNCGADTIRLEQLTEYIRQHFLKSRRLTDKVLLQFKVGSRRMVPTTNPQVKRRWIQLYCKVDWR</sequence>